<protein>
    <recommendedName>
        <fullName evidence="5">Extracellular solute-binding protein</fullName>
    </recommendedName>
</protein>
<keyword evidence="2" id="KW-0812">Transmembrane</keyword>
<feature type="transmembrane region" description="Helical" evidence="2">
    <location>
        <begin position="35"/>
        <end position="56"/>
    </location>
</feature>
<keyword evidence="4" id="KW-1185">Reference proteome</keyword>
<dbReference type="Proteomes" id="UP000002791">
    <property type="component" value="Chromosome"/>
</dbReference>
<dbReference type="eggNOG" id="COG2304">
    <property type="taxonomic scope" value="Bacteria"/>
</dbReference>
<name>H5XJ50_9PSEU</name>
<dbReference type="AlphaFoldDB" id="H5XJ50"/>
<dbReference type="OrthoDB" id="5171781at2"/>
<reference evidence="3 4" key="1">
    <citation type="submission" date="2011-11" db="EMBL/GenBank/DDBJ databases">
        <title>The Noncontiguous Finished sequence of Saccharomonospora cyanea NA-134.</title>
        <authorList>
            <consortium name="US DOE Joint Genome Institute"/>
            <person name="Lucas S."/>
            <person name="Han J."/>
            <person name="Lapidus A."/>
            <person name="Cheng J.-F."/>
            <person name="Goodwin L."/>
            <person name="Pitluck S."/>
            <person name="Peters L."/>
            <person name="Ovchinnikova G."/>
            <person name="Lu M."/>
            <person name="Detter J.C."/>
            <person name="Han C."/>
            <person name="Tapia R."/>
            <person name="Land M."/>
            <person name="Hauser L."/>
            <person name="Kyrpides N."/>
            <person name="Ivanova N."/>
            <person name="Pagani I."/>
            <person name="Brambilla E.-M."/>
            <person name="Klenk H.-P."/>
            <person name="Woyke T."/>
        </authorList>
    </citation>
    <scope>NUCLEOTIDE SEQUENCE [LARGE SCALE GENOMIC DNA]</scope>
    <source>
        <strain evidence="3 4">NA-134</strain>
    </source>
</reference>
<keyword evidence="2" id="KW-0472">Membrane</keyword>
<proteinExistence type="predicted"/>
<organism evidence="3 4">
    <name type="scientific">Saccharomonospora cyanea NA-134</name>
    <dbReference type="NCBI Taxonomy" id="882082"/>
    <lineage>
        <taxon>Bacteria</taxon>
        <taxon>Bacillati</taxon>
        <taxon>Actinomycetota</taxon>
        <taxon>Actinomycetes</taxon>
        <taxon>Pseudonocardiales</taxon>
        <taxon>Pseudonocardiaceae</taxon>
        <taxon>Saccharomonospora</taxon>
    </lineage>
</organism>
<evidence type="ECO:0000313" key="4">
    <source>
        <dbReference type="Proteomes" id="UP000002791"/>
    </source>
</evidence>
<evidence type="ECO:0000256" key="1">
    <source>
        <dbReference type="SAM" id="MobiDB-lite"/>
    </source>
</evidence>
<accession>H5XJ50</accession>
<dbReference type="RefSeq" id="WP_005457191.1">
    <property type="nucleotide sequence ID" value="NZ_CM001440.1"/>
</dbReference>
<feature type="compositionally biased region" description="Basic residues" evidence="1">
    <location>
        <begin position="1"/>
        <end position="10"/>
    </location>
</feature>
<dbReference type="STRING" id="882082.SaccyDRAFT_2984"/>
<evidence type="ECO:0000313" key="3">
    <source>
        <dbReference type="EMBL" id="EHR61826.1"/>
    </source>
</evidence>
<gene>
    <name evidence="3" type="ORF">SaccyDRAFT_2984</name>
</gene>
<sequence>MGRHGGRHRVREQEEPAPSVTSTGTHRAVGRRRGIAAWPIACVVLLGLLVAGWFGWNWADGVLESRAAAQAASCQQGDTTIRVTVDPALDDPVTSAADRWNRAQTVVREHCVHVEVRTAPSADVEAALTGTADPDTIGGYPTAWIPDSPQRIDALARQRPELIGSSGLTIASGPDGDHPFLAVTSENSDETQQHAAQSFQKFLLEPAQQKTFREAGLTPAKG</sequence>
<dbReference type="HOGENOM" id="CLU_1212752_0_0_11"/>
<evidence type="ECO:0000256" key="2">
    <source>
        <dbReference type="SAM" id="Phobius"/>
    </source>
</evidence>
<evidence type="ECO:0008006" key="5">
    <source>
        <dbReference type="Google" id="ProtNLM"/>
    </source>
</evidence>
<dbReference type="EMBL" id="CM001440">
    <property type="protein sequence ID" value="EHR61826.1"/>
    <property type="molecule type" value="Genomic_DNA"/>
</dbReference>
<feature type="region of interest" description="Disordered" evidence="1">
    <location>
        <begin position="1"/>
        <end position="28"/>
    </location>
</feature>
<keyword evidence="2" id="KW-1133">Transmembrane helix</keyword>